<dbReference type="AlphaFoldDB" id="A0A7C4TW97"/>
<feature type="binding site" evidence="9">
    <location>
        <position position="13"/>
    </location>
    <ligand>
        <name>NADPH</name>
        <dbReference type="ChEBI" id="CHEBI:57783"/>
    </ligand>
</feature>
<feature type="binding site" evidence="9">
    <location>
        <position position="144"/>
    </location>
    <ligand>
        <name>Mn(2+)</name>
        <dbReference type="ChEBI" id="CHEBI:29035"/>
    </ligand>
</feature>
<dbReference type="EMBL" id="DTHV01000147">
    <property type="protein sequence ID" value="HGW60751.1"/>
    <property type="molecule type" value="Genomic_DNA"/>
</dbReference>
<evidence type="ECO:0000256" key="6">
    <source>
        <dbReference type="ARBA" id="ARBA00023211"/>
    </source>
</evidence>
<feature type="binding site" evidence="9">
    <location>
        <position position="39"/>
    </location>
    <ligand>
        <name>NADPH</name>
        <dbReference type="ChEBI" id="CHEBI:57783"/>
    </ligand>
</feature>
<feature type="binding site" evidence="9">
    <location>
        <position position="142"/>
    </location>
    <ligand>
        <name>Mn(2+)</name>
        <dbReference type="ChEBI" id="CHEBI:29035"/>
    </ligand>
</feature>
<feature type="binding site" evidence="9">
    <location>
        <position position="144"/>
    </location>
    <ligand>
        <name>1-deoxy-D-xylulose 5-phosphate</name>
        <dbReference type="ChEBI" id="CHEBI:57792"/>
    </ligand>
</feature>
<feature type="binding site" evidence="9">
    <location>
        <position position="38"/>
    </location>
    <ligand>
        <name>NADPH</name>
        <dbReference type="ChEBI" id="CHEBI:57783"/>
    </ligand>
</feature>
<evidence type="ECO:0000256" key="7">
    <source>
        <dbReference type="ARBA" id="ARBA00023229"/>
    </source>
</evidence>
<dbReference type="GO" id="GO:0051484">
    <property type="term" value="P:isopentenyl diphosphate biosynthetic process, methylerythritol 4-phosphate pathway involved in terpenoid biosynthetic process"/>
    <property type="evidence" value="ECO:0007669"/>
    <property type="project" value="TreeGrafter"/>
</dbReference>
<feature type="binding site" evidence="9">
    <location>
        <position position="143"/>
    </location>
    <ligand>
        <name>1-deoxy-D-xylulose 5-phosphate</name>
        <dbReference type="ChEBI" id="CHEBI:57792"/>
    </ligand>
</feature>
<proteinExistence type="inferred from homology"/>
<dbReference type="InterPro" id="IPR013512">
    <property type="entry name" value="DXP_reductoisomerase_N"/>
</dbReference>
<dbReference type="PIRSF" id="PIRSF006205">
    <property type="entry name" value="Dxp_reductismrs"/>
    <property type="match status" value="1"/>
</dbReference>
<dbReference type="EC" id="1.1.1.267" evidence="9"/>
<dbReference type="GO" id="GO:0030604">
    <property type="term" value="F:1-deoxy-D-xylulose-5-phosphate reductoisomerase activity"/>
    <property type="evidence" value="ECO:0007669"/>
    <property type="project" value="UniProtKB-UniRule"/>
</dbReference>
<dbReference type="InterPro" id="IPR036169">
    <property type="entry name" value="DXPR_C_sf"/>
</dbReference>
<keyword evidence="5 9" id="KW-0560">Oxidoreductase</keyword>
<keyword evidence="7 9" id="KW-0414">Isoprene biosynthesis</keyword>
<evidence type="ECO:0000259" key="11">
    <source>
        <dbReference type="Pfam" id="PF08436"/>
    </source>
</evidence>
<dbReference type="InterPro" id="IPR036291">
    <property type="entry name" value="NAD(P)-bd_dom_sf"/>
</dbReference>
<evidence type="ECO:0000256" key="3">
    <source>
        <dbReference type="ARBA" id="ARBA00022723"/>
    </source>
</evidence>
<organism evidence="13">
    <name type="scientific">Caldisericum exile</name>
    <dbReference type="NCBI Taxonomy" id="693075"/>
    <lineage>
        <taxon>Bacteria</taxon>
        <taxon>Pseudomonadati</taxon>
        <taxon>Caldisericota/Cryosericota group</taxon>
        <taxon>Caldisericota</taxon>
        <taxon>Caldisericia</taxon>
        <taxon>Caldisericales</taxon>
        <taxon>Caldisericaceae</taxon>
        <taxon>Caldisericum</taxon>
    </lineage>
</organism>
<dbReference type="HAMAP" id="MF_00183">
    <property type="entry name" value="DXP_reductoisom"/>
    <property type="match status" value="1"/>
</dbReference>
<dbReference type="Gene3D" id="1.10.1740.10">
    <property type="match status" value="1"/>
</dbReference>
<dbReference type="InterPro" id="IPR013644">
    <property type="entry name" value="DXP_reductoisomerase_C"/>
</dbReference>
<dbReference type="Gene3D" id="3.40.50.720">
    <property type="entry name" value="NAD(P)-binding Rossmann-like Domain"/>
    <property type="match status" value="1"/>
</dbReference>
<feature type="binding site" evidence="9">
    <location>
        <position position="15"/>
    </location>
    <ligand>
        <name>NADPH</name>
        <dbReference type="ChEBI" id="CHEBI:57783"/>
    </ligand>
</feature>
<dbReference type="InterPro" id="IPR003821">
    <property type="entry name" value="DXP_reductoisomerase"/>
</dbReference>
<dbReference type="GO" id="GO:0070402">
    <property type="term" value="F:NADPH binding"/>
    <property type="evidence" value="ECO:0007669"/>
    <property type="project" value="InterPro"/>
</dbReference>
<feature type="binding site" evidence="9">
    <location>
        <position position="204"/>
    </location>
    <ligand>
        <name>1-deoxy-D-xylulose 5-phosphate</name>
        <dbReference type="ChEBI" id="CHEBI:57792"/>
    </ligand>
</feature>
<keyword evidence="6 9" id="KW-0464">Manganese</keyword>
<comment type="cofactor">
    <cofactor evidence="9">
        <name>Mg(2+)</name>
        <dbReference type="ChEBI" id="CHEBI:18420"/>
    </cofactor>
    <cofactor evidence="9">
        <name>Mn(2+)</name>
        <dbReference type="ChEBI" id="CHEBI:29035"/>
    </cofactor>
</comment>
<keyword evidence="13" id="KW-0413">Isomerase</keyword>
<feature type="domain" description="DXP reductoisomerase C-terminal" evidence="12">
    <location>
        <begin position="253"/>
        <end position="368"/>
    </location>
</feature>
<protein>
    <recommendedName>
        <fullName evidence="9">1-deoxy-D-xylulose 5-phosphate reductoisomerase</fullName>
        <shortName evidence="9">DXP reductoisomerase</shortName>
        <ecNumber evidence="9">1.1.1.267</ecNumber>
    </recommendedName>
    <alternativeName>
        <fullName evidence="9">1-deoxyxylulose-5-phosphate reductoisomerase</fullName>
    </alternativeName>
    <alternativeName>
        <fullName evidence="9">2-C-methyl-D-erythritol 4-phosphate synthase</fullName>
    </alternativeName>
</protein>
<evidence type="ECO:0000256" key="8">
    <source>
        <dbReference type="ARBA" id="ARBA00048543"/>
    </source>
</evidence>
<keyword evidence="3 9" id="KW-0479">Metal-binding</keyword>
<reference evidence="13" key="1">
    <citation type="journal article" date="2020" name="mSystems">
        <title>Genome- and Community-Level Interaction Insights into Carbon Utilization and Element Cycling Functions of Hydrothermarchaeota in Hydrothermal Sediment.</title>
        <authorList>
            <person name="Zhou Z."/>
            <person name="Liu Y."/>
            <person name="Xu W."/>
            <person name="Pan J."/>
            <person name="Luo Z.H."/>
            <person name="Li M."/>
        </authorList>
    </citation>
    <scope>NUCLEOTIDE SEQUENCE [LARGE SCALE GENOMIC DNA]</scope>
    <source>
        <strain evidence="13">SpSt-794</strain>
    </source>
</reference>
<dbReference type="PANTHER" id="PTHR30525:SF0">
    <property type="entry name" value="1-DEOXY-D-XYLULOSE 5-PHOSPHATE REDUCTOISOMERASE, CHLOROPLASTIC"/>
    <property type="match status" value="1"/>
</dbReference>
<evidence type="ECO:0000256" key="9">
    <source>
        <dbReference type="HAMAP-Rule" id="MF_00183"/>
    </source>
</evidence>
<gene>
    <name evidence="9" type="primary">dxr</name>
    <name evidence="13" type="ORF">ENV82_04910</name>
</gene>
<feature type="binding site" evidence="9">
    <location>
        <position position="213"/>
    </location>
    <ligand>
        <name>1-deoxy-D-xylulose 5-phosphate</name>
        <dbReference type="ChEBI" id="CHEBI:57792"/>
    </ligand>
</feature>
<evidence type="ECO:0000256" key="5">
    <source>
        <dbReference type="ARBA" id="ARBA00023002"/>
    </source>
</evidence>
<feature type="binding site" evidence="9">
    <location>
        <position position="210"/>
    </location>
    <ligand>
        <name>1-deoxy-D-xylulose 5-phosphate</name>
        <dbReference type="ChEBI" id="CHEBI:57792"/>
    </ligand>
</feature>
<keyword evidence="9" id="KW-0460">Magnesium</keyword>
<feature type="binding site" evidence="9">
    <location>
        <position position="118"/>
    </location>
    <ligand>
        <name>1-deoxy-D-xylulose 5-phosphate</name>
        <dbReference type="ChEBI" id="CHEBI:57792"/>
    </ligand>
</feature>
<feature type="binding site" evidence="9">
    <location>
        <position position="213"/>
    </location>
    <ligand>
        <name>Mn(2+)</name>
        <dbReference type="ChEBI" id="CHEBI:29035"/>
    </ligand>
</feature>
<dbReference type="UniPathway" id="UPA00056">
    <property type="reaction ID" value="UER00092"/>
</dbReference>
<evidence type="ECO:0000256" key="2">
    <source>
        <dbReference type="ARBA" id="ARBA00006825"/>
    </source>
</evidence>
<feature type="binding site" evidence="9">
    <location>
        <position position="197"/>
    </location>
    <ligand>
        <name>NADPH</name>
        <dbReference type="ChEBI" id="CHEBI:57783"/>
    </ligand>
</feature>
<feature type="domain" description="1-deoxy-D-xylulose 5-phosphate reductoisomerase N-terminal" evidence="10">
    <location>
        <begin position="7"/>
        <end position="125"/>
    </location>
</feature>
<dbReference type="GO" id="GO:0016853">
    <property type="term" value="F:isomerase activity"/>
    <property type="evidence" value="ECO:0007669"/>
    <property type="project" value="UniProtKB-KW"/>
</dbReference>
<feature type="binding site" evidence="9">
    <location>
        <position position="168"/>
    </location>
    <ligand>
        <name>1-deoxy-D-xylulose 5-phosphate</name>
        <dbReference type="ChEBI" id="CHEBI:57792"/>
    </ligand>
</feature>
<dbReference type="InterPro" id="IPR026877">
    <property type="entry name" value="DXPR_C"/>
</dbReference>
<name>A0A7C4TW97_9BACT</name>
<dbReference type="SUPFAM" id="SSF69055">
    <property type="entry name" value="1-deoxy-D-xylulose-5-phosphate reductoisomerase, C-terminal domain"/>
    <property type="match status" value="1"/>
</dbReference>
<dbReference type="SUPFAM" id="SSF55347">
    <property type="entry name" value="Glyceraldehyde-3-phosphate dehydrogenase-like, C-terminal domain"/>
    <property type="match status" value="1"/>
</dbReference>
<feature type="binding site" evidence="9">
    <location>
        <position position="117"/>
    </location>
    <ligand>
        <name>NADPH</name>
        <dbReference type="ChEBI" id="CHEBI:57783"/>
    </ligand>
</feature>
<evidence type="ECO:0000256" key="1">
    <source>
        <dbReference type="ARBA" id="ARBA00005094"/>
    </source>
</evidence>
<accession>A0A7C4TW97</accession>
<keyword evidence="4 9" id="KW-0521">NADP</keyword>
<evidence type="ECO:0000259" key="10">
    <source>
        <dbReference type="Pfam" id="PF02670"/>
    </source>
</evidence>
<comment type="pathway">
    <text evidence="1 9">Isoprenoid biosynthesis; isopentenyl diphosphate biosynthesis via DXP pathway; isopentenyl diphosphate from 1-deoxy-D-xylulose 5-phosphate: step 1/6.</text>
</comment>
<evidence type="ECO:0000259" key="12">
    <source>
        <dbReference type="Pfam" id="PF13288"/>
    </source>
</evidence>
<evidence type="ECO:0000256" key="4">
    <source>
        <dbReference type="ARBA" id="ARBA00022857"/>
    </source>
</evidence>
<feature type="binding site" evidence="9">
    <location>
        <position position="209"/>
    </location>
    <ligand>
        <name>1-deoxy-D-xylulose 5-phosphate</name>
        <dbReference type="ChEBI" id="CHEBI:57792"/>
    </ligand>
</feature>
<dbReference type="Pfam" id="PF02670">
    <property type="entry name" value="DXP_reductoisom"/>
    <property type="match status" value="1"/>
</dbReference>
<sequence length="379" mass="43038">MEVSKKVFIVGGTGSLGRRAIEIVRKLNYELVGVSGFRNYELLNSIAEEFKPKFILLNKDFIDKIVFKDGFVLPIEKLKEGIGESQPDIVLFLASNITSLKAIEFCLSHGIRIGIANKESIIAGGEILFEGKEFGNTVLPVDSETAAIFQIIEGVRRDEIENVILTASGGPLFGFSREGLKDVKVNVVLEHPNWHMGNKITVDSSNLVNKAFEVIETHFLFNIPYSRIQAIVHRESIIHAMVEFIDGEFKAVLSVPDMSIPIQYALTYPERKTTHIKHLDFLELQTLSFYEIDKTLFPLFDILLNYAMLGGSFLPSIVAIDEVLVESFLKEEIAFLDIEHIFIDFLNTIEYRKIDSLDEVEDVYNNTKKRISEFIRRRL</sequence>
<dbReference type="Pfam" id="PF08436">
    <property type="entry name" value="DXP_redisom_C"/>
    <property type="match status" value="1"/>
</dbReference>
<evidence type="ECO:0000313" key="13">
    <source>
        <dbReference type="EMBL" id="HGW60751.1"/>
    </source>
</evidence>
<feature type="binding site" evidence="9">
    <location>
        <position position="119"/>
    </location>
    <ligand>
        <name>NADPH</name>
        <dbReference type="ChEBI" id="CHEBI:57783"/>
    </ligand>
</feature>
<dbReference type="PANTHER" id="PTHR30525">
    <property type="entry name" value="1-DEOXY-D-XYLULOSE 5-PHOSPHATE REDUCTOISOMERASE"/>
    <property type="match status" value="1"/>
</dbReference>
<comment type="function">
    <text evidence="9">Catalyzes the NADPH-dependent rearrangement and reduction of 1-deoxy-D-xylulose-5-phosphate (DXP) to 2-C-methyl-D-erythritol 4-phosphate (MEP).</text>
</comment>
<dbReference type="Pfam" id="PF13288">
    <property type="entry name" value="DXPR_C"/>
    <property type="match status" value="1"/>
</dbReference>
<comment type="caution">
    <text evidence="13">The sequence shown here is derived from an EMBL/GenBank/DDBJ whole genome shotgun (WGS) entry which is preliminary data.</text>
</comment>
<comment type="similarity">
    <text evidence="2 9">Belongs to the DXR family.</text>
</comment>
<dbReference type="GO" id="GO:0030145">
    <property type="term" value="F:manganese ion binding"/>
    <property type="evidence" value="ECO:0007669"/>
    <property type="project" value="TreeGrafter"/>
</dbReference>
<comment type="caution">
    <text evidence="9">Lacks conserved residue(s) required for the propagation of feature annotation.</text>
</comment>
<feature type="binding site" evidence="9">
    <location>
        <position position="14"/>
    </location>
    <ligand>
        <name>NADPH</name>
        <dbReference type="ChEBI" id="CHEBI:57783"/>
    </ligand>
</feature>
<dbReference type="SUPFAM" id="SSF51735">
    <property type="entry name" value="NAD(P)-binding Rossmann-fold domains"/>
    <property type="match status" value="1"/>
</dbReference>
<feature type="binding site" evidence="9">
    <location>
        <position position="191"/>
    </location>
    <ligand>
        <name>1-deoxy-D-xylulose 5-phosphate</name>
        <dbReference type="ChEBI" id="CHEBI:57792"/>
    </ligand>
</feature>
<comment type="catalytic activity">
    <reaction evidence="8">
        <text>2-C-methyl-D-erythritol 4-phosphate + NADP(+) = 1-deoxy-D-xylulose 5-phosphate + NADPH + H(+)</text>
        <dbReference type="Rhea" id="RHEA:13717"/>
        <dbReference type="ChEBI" id="CHEBI:15378"/>
        <dbReference type="ChEBI" id="CHEBI:57783"/>
        <dbReference type="ChEBI" id="CHEBI:57792"/>
        <dbReference type="ChEBI" id="CHEBI:58262"/>
        <dbReference type="ChEBI" id="CHEBI:58349"/>
        <dbReference type="EC" id="1.1.1.267"/>
    </reaction>
    <physiologicalReaction direction="right-to-left" evidence="8">
        <dbReference type="Rhea" id="RHEA:13719"/>
    </physiologicalReaction>
</comment>
<feature type="domain" description="1-deoxy-D-xylulose 5-phosphate reductoisomerase C-terminal" evidence="11">
    <location>
        <begin position="138"/>
        <end position="221"/>
    </location>
</feature>